<comment type="caution">
    <text evidence="1">The sequence shown here is derived from an EMBL/GenBank/DDBJ whole genome shotgun (WGS) entry which is preliminary data.</text>
</comment>
<organism evidence="1 2">
    <name type="scientific">Almyronema epifaneia S1</name>
    <dbReference type="NCBI Taxonomy" id="2991925"/>
    <lineage>
        <taxon>Bacteria</taxon>
        <taxon>Bacillati</taxon>
        <taxon>Cyanobacteriota</taxon>
        <taxon>Cyanophyceae</taxon>
        <taxon>Nodosilineales</taxon>
        <taxon>Nodosilineaceae</taxon>
        <taxon>Almyronema</taxon>
        <taxon>Almyronema epifaneia</taxon>
    </lineage>
</organism>
<name>A0ABW6IJ90_9CYAN</name>
<keyword evidence="2" id="KW-1185">Reference proteome</keyword>
<gene>
    <name evidence="1" type="ORF">ACFVKH_17465</name>
</gene>
<protein>
    <submittedName>
        <fullName evidence="1">Uncharacterized protein</fullName>
    </submittedName>
</protein>
<reference evidence="1 2" key="1">
    <citation type="submission" date="2024-10" db="EMBL/GenBank/DDBJ databases">
        <authorList>
            <person name="Ratan Roy A."/>
            <person name="Morales Sandoval P.H."/>
            <person name="De Los Santos Villalobos S."/>
            <person name="Chakraborty S."/>
            <person name="Mukherjee J."/>
        </authorList>
    </citation>
    <scope>NUCLEOTIDE SEQUENCE [LARGE SCALE GENOMIC DNA]</scope>
    <source>
        <strain evidence="1 2">S1</strain>
    </source>
</reference>
<dbReference type="Proteomes" id="UP001600165">
    <property type="component" value="Unassembled WGS sequence"/>
</dbReference>
<proteinExistence type="predicted"/>
<evidence type="ECO:0000313" key="2">
    <source>
        <dbReference type="Proteomes" id="UP001600165"/>
    </source>
</evidence>
<evidence type="ECO:0000313" key="1">
    <source>
        <dbReference type="EMBL" id="MFE4108074.1"/>
    </source>
</evidence>
<accession>A0ABW6IJ90</accession>
<dbReference type="RefSeq" id="WP_377967434.1">
    <property type="nucleotide sequence ID" value="NZ_JBHZOL010000098.1"/>
</dbReference>
<dbReference type="EMBL" id="JBHZOL010000098">
    <property type="protein sequence ID" value="MFE4108074.1"/>
    <property type="molecule type" value="Genomic_DNA"/>
</dbReference>
<sequence>MFLAYTASPIPSGGANSPLWLTPPAAPGDREPLRHLLLGSAARVQQTIHLLHVLNYTEQFRWSRQIVVPESGLLLTPAQGEVMSYLIR</sequence>